<accession>A0ABR6EI65</accession>
<dbReference type="Pfam" id="PF23866">
    <property type="entry name" value="DUF7224"/>
    <property type="match status" value="1"/>
</dbReference>
<proteinExistence type="predicted"/>
<feature type="transmembrane region" description="Helical" evidence="1">
    <location>
        <begin position="86"/>
        <end position="111"/>
    </location>
</feature>
<feature type="transmembrane region" description="Helical" evidence="1">
    <location>
        <begin position="123"/>
        <end position="144"/>
    </location>
</feature>
<gene>
    <name evidence="3" type="ORF">GL263_13825</name>
</gene>
<protein>
    <recommendedName>
        <fullName evidence="2">DUF7224 domain-containing protein</fullName>
    </recommendedName>
</protein>
<sequence>MRTSTWLRSSSATWMTPLLAAFVVLLLRDDLTAYPTRGYWPAVVGDATLALSFVLAVCAGSGAWEGTRVRRGKLPMLAPSRGPLRIALHLLLPVIAMGATAMATAVMVVAAVSAPGTGNVGRALPIVAVWLLLITAFSLAGFALAQVVPALVAVPVASVVGFVTSAYPPAMEPLWLRHLIGGDLTSCCLLESVPGERGVASASLVAITLVVATGLLLAMRHRVAAVACAVVITASGVLAASALVWDTGLAASTAARPDDELICSGEAPRVCLWPELAPEQEKIISAVGEAHRRLTTAGLRVPATVSTSASTTPDTRVLRVRVERGYQRADIIESTVWSVVPAVPACARSGDPYPAAAVLPAMAEWLGRATRLPLPEEDTSADEARALALKVAEHPRRVQREWFERNTSALASCHTKPVLDPAELPGAKR</sequence>
<keyword evidence="1" id="KW-0812">Transmembrane</keyword>
<feature type="domain" description="DUF7224" evidence="2">
    <location>
        <begin position="270"/>
        <end position="413"/>
    </location>
</feature>
<feature type="transmembrane region" description="Helical" evidence="1">
    <location>
        <begin position="224"/>
        <end position="245"/>
    </location>
</feature>
<evidence type="ECO:0000313" key="4">
    <source>
        <dbReference type="Proteomes" id="UP000766698"/>
    </source>
</evidence>
<evidence type="ECO:0000259" key="2">
    <source>
        <dbReference type="Pfam" id="PF23866"/>
    </source>
</evidence>
<evidence type="ECO:0000256" key="1">
    <source>
        <dbReference type="SAM" id="Phobius"/>
    </source>
</evidence>
<evidence type="ECO:0000313" key="3">
    <source>
        <dbReference type="EMBL" id="MBB1244635.1"/>
    </source>
</evidence>
<keyword evidence="4" id="KW-1185">Reference proteome</keyword>
<feature type="transmembrane region" description="Helical" evidence="1">
    <location>
        <begin position="151"/>
        <end position="170"/>
    </location>
</feature>
<feature type="transmembrane region" description="Helical" evidence="1">
    <location>
        <begin position="199"/>
        <end position="217"/>
    </location>
</feature>
<organism evidence="3 4">
    <name type="scientific">Streptomyces durbertensis</name>
    <dbReference type="NCBI Taxonomy" id="2448886"/>
    <lineage>
        <taxon>Bacteria</taxon>
        <taxon>Bacillati</taxon>
        <taxon>Actinomycetota</taxon>
        <taxon>Actinomycetes</taxon>
        <taxon>Kitasatosporales</taxon>
        <taxon>Streptomycetaceae</taxon>
        <taxon>Streptomyces</taxon>
    </lineage>
</organism>
<reference evidence="4" key="1">
    <citation type="journal article" date="2020" name="Syst. Appl. Microbiol.">
        <title>Streptomyces alkaliterrae sp. nov., isolated from an alkaline soil, and emended descriptions of Streptomyces alkaliphilus, Streptomyces calidiresistens and Streptomyces durbertensis.</title>
        <authorList>
            <person name="Swiecimska M."/>
            <person name="Golinska P."/>
            <person name="Nouioui I."/>
            <person name="Wypij M."/>
            <person name="Rai M."/>
            <person name="Sangal V."/>
            <person name="Goodfellow M."/>
        </authorList>
    </citation>
    <scope>NUCLEOTIDE SEQUENCE [LARGE SCALE GENOMIC DNA]</scope>
    <source>
        <strain evidence="4">DSM 104538</strain>
    </source>
</reference>
<dbReference type="Proteomes" id="UP000766698">
    <property type="component" value="Unassembled WGS sequence"/>
</dbReference>
<dbReference type="EMBL" id="WMLF01000178">
    <property type="protein sequence ID" value="MBB1244635.1"/>
    <property type="molecule type" value="Genomic_DNA"/>
</dbReference>
<feature type="transmembrane region" description="Helical" evidence="1">
    <location>
        <begin position="43"/>
        <end position="65"/>
    </location>
</feature>
<name>A0ABR6EI65_9ACTN</name>
<keyword evidence="1" id="KW-0472">Membrane</keyword>
<comment type="caution">
    <text evidence="3">The sequence shown here is derived from an EMBL/GenBank/DDBJ whole genome shotgun (WGS) entry which is preliminary data.</text>
</comment>
<keyword evidence="1" id="KW-1133">Transmembrane helix</keyword>
<dbReference type="RefSeq" id="WP_182855987.1">
    <property type="nucleotide sequence ID" value="NZ_WMLF01000178.1"/>
</dbReference>
<dbReference type="InterPro" id="IPR055648">
    <property type="entry name" value="DUF7224"/>
</dbReference>